<evidence type="ECO:0008006" key="3">
    <source>
        <dbReference type="Google" id="ProtNLM"/>
    </source>
</evidence>
<reference evidence="1 2" key="1">
    <citation type="submission" date="2018-05" db="EMBL/GenBank/DDBJ databases">
        <title>Chitinophaga sp. nov., isolated from rhizosphere soil of Alhagi.</title>
        <authorList>
            <person name="Liu Y."/>
        </authorList>
    </citation>
    <scope>NUCLEOTIDE SEQUENCE [LARGE SCALE GENOMIC DNA]</scope>
    <source>
        <strain evidence="1 2">T22</strain>
    </source>
</reference>
<evidence type="ECO:0000313" key="2">
    <source>
        <dbReference type="Proteomes" id="UP000246099"/>
    </source>
</evidence>
<evidence type="ECO:0000313" key="1">
    <source>
        <dbReference type="EMBL" id="AWO01535.1"/>
    </source>
</evidence>
<dbReference type="Proteomes" id="UP000246099">
    <property type="component" value="Chromosome"/>
</dbReference>
<proteinExistence type="predicted"/>
<dbReference type="RefSeq" id="WP_119077748.1">
    <property type="nucleotide sequence ID" value="NZ_CP029600.1"/>
</dbReference>
<name>A0ABM6WC80_9BACT</name>
<keyword evidence="2" id="KW-1185">Reference proteome</keyword>
<protein>
    <recommendedName>
        <fullName evidence="3">Phytoene synthase</fullName>
    </recommendedName>
</protein>
<gene>
    <name evidence="1" type="ORF">DLD77_07425</name>
</gene>
<sequence length="335" mass="39221">MPPSTVNTYNTARHLYLLHRRLKKQRHYIKQRLPPLLQTLHANESNESFPPSSIRRFSKYWELSLNVVCDSLYLLMNKQLSQEEHERILLLSIFGLLYDDLFDEKILPLHQLEAFTLEPEKHRPASFTEHAVKQLYLRILTLSPCRNRVIAHLHQVFNWQKASLKQMSAQVGEEELYEITYKKSYYSILLCYSTLNYYPPENVRAMLYPMAGLLQLTNDAFDVYRDLGSGIYTVPNRYLDFDKIMQKFLEDVALFNTSLAALPFQQPAKNKYSITIHALHAMGWMALKQLKENARGVQCPEELAALGRKALVCDMDSFSQKARWVRQVKQLVNYQ</sequence>
<accession>A0ABM6WC80</accession>
<organism evidence="1 2">
    <name type="scientific">Chitinophaga alhagiae</name>
    <dbReference type="NCBI Taxonomy" id="2203219"/>
    <lineage>
        <taxon>Bacteria</taxon>
        <taxon>Pseudomonadati</taxon>
        <taxon>Bacteroidota</taxon>
        <taxon>Chitinophagia</taxon>
        <taxon>Chitinophagales</taxon>
        <taxon>Chitinophagaceae</taxon>
        <taxon>Chitinophaga</taxon>
    </lineage>
</organism>
<dbReference type="EMBL" id="CP029600">
    <property type="protein sequence ID" value="AWO01535.1"/>
    <property type="molecule type" value="Genomic_DNA"/>
</dbReference>